<proteinExistence type="predicted"/>
<dbReference type="Gene3D" id="1.10.238.10">
    <property type="entry name" value="EF-hand"/>
    <property type="match status" value="1"/>
</dbReference>
<dbReference type="PROSITE" id="PS00018">
    <property type="entry name" value="EF_HAND_1"/>
    <property type="match status" value="1"/>
</dbReference>
<dbReference type="CDD" id="cd00051">
    <property type="entry name" value="EFh"/>
    <property type="match status" value="1"/>
</dbReference>
<dbReference type="PANTHER" id="PTHR10891">
    <property type="entry name" value="EF-HAND CALCIUM-BINDING DOMAIN CONTAINING PROTEIN"/>
    <property type="match status" value="1"/>
</dbReference>
<protein>
    <recommendedName>
        <fullName evidence="5">EF-hand domain-containing protein</fullName>
    </recommendedName>
</protein>
<feature type="domain" description="EF-hand" evidence="5">
    <location>
        <begin position="186"/>
        <end position="219"/>
    </location>
</feature>
<evidence type="ECO:0000256" key="1">
    <source>
        <dbReference type="ARBA" id="ARBA00022723"/>
    </source>
</evidence>
<dbReference type="Pfam" id="PF13499">
    <property type="entry name" value="EF-hand_7"/>
    <property type="match status" value="1"/>
</dbReference>
<gene>
    <name evidence="6" type="ORF">SAY87_001344</name>
</gene>
<evidence type="ECO:0000313" key="7">
    <source>
        <dbReference type="Proteomes" id="UP001345219"/>
    </source>
</evidence>
<sequence length="219" mass="23480">MKLIKITKFSPKGLFGSKKAVARSDPTSLSFSSGSMSSSDDSSVHKHHGSSDRAPGPGTPVSVIPGEWSDTDMNFELLRFQGSNSADRGGFGSVSRTELEALLSRLGVDPPVSRDQAALLLREAGCGGDSCISIDELLGRVGSVSGPLCDSELLETFDFFDADHDGRITAEELLGVFTTVLGDDQCTLEDCRRMVAEVGRNGDGFVCFEDFTRMMELQI</sequence>
<dbReference type="Proteomes" id="UP001345219">
    <property type="component" value="Chromosome 1"/>
</dbReference>
<keyword evidence="2" id="KW-0677">Repeat</keyword>
<feature type="region of interest" description="Disordered" evidence="4">
    <location>
        <begin position="17"/>
        <end position="65"/>
    </location>
</feature>
<dbReference type="InterPro" id="IPR039647">
    <property type="entry name" value="EF_hand_pair_protein_CML-like"/>
</dbReference>
<evidence type="ECO:0000256" key="4">
    <source>
        <dbReference type="SAM" id="MobiDB-lite"/>
    </source>
</evidence>
<dbReference type="SUPFAM" id="SSF47473">
    <property type="entry name" value="EF-hand"/>
    <property type="match status" value="1"/>
</dbReference>
<dbReference type="GO" id="GO:0005509">
    <property type="term" value="F:calcium ion binding"/>
    <property type="evidence" value="ECO:0007669"/>
    <property type="project" value="InterPro"/>
</dbReference>
<name>A0AAN7GNF0_9MYRT</name>
<keyword evidence="7" id="KW-1185">Reference proteome</keyword>
<keyword evidence="1" id="KW-0479">Metal-binding</keyword>
<dbReference type="InterPro" id="IPR002048">
    <property type="entry name" value="EF_hand_dom"/>
</dbReference>
<dbReference type="InterPro" id="IPR011992">
    <property type="entry name" value="EF-hand-dom_pair"/>
</dbReference>
<dbReference type="SMART" id="SM00054">
    <property type="entry name" value="EFh"/>
    <property type="match status" value="2"/>
</dbReference>
<feature type="compositionally biased region" description="Low complexity" evidence="4">
    <location>
        <begin position="28"/>
        <end position="41"/>
    </location>
</feature>
<keyword evidence="3" id="KW-0106">Calcium</keyword>
<dbReference type="InterPro" id="IPR018247">
    <property type="entry name" value="EF_Hand_1_Ca_BS"/>
</dbReference>
<feature type="domain" description="EF-hand" evidence="5">
    <location>
        <begin position="148"/>
        <end position="183"/>
    </location>
</feature>
<comment type="caution">
    <text evidence="6">The sequence shown here is derived from an EMBL/GenBank/DDBJ whole genome shotgun (WGS) entry which is preliminary data.</text>
</comment>
<reference evidence="6 7" key="1">
    <citation type="journal article" date="2023" name="Hortic Res">
        <title>Pangenome of water caltrop reveals structural variations and asymmetric subgenome divergence after allopolyploidization.</title>
        <authorList>
            <person name="Zhang X."/>
            <person name="Chen Y."/>
            <person name="Wang L."/>
            <person name="Yuan Y."/>
            <person name="Fang M."/>
            <person name="Shi L."/>
            <person name="Lu R."/>
            <person name="Comes H.P."/>
            <person name="Ma Y."/>
            <person name="Chen Y."/>
            <person name="Huang G."/>
            <person name="Zhou Y."/>
            <person name="Zheng Z."/>
            <person name="Qiu Y."/>
        </authorList>
    </citation>
    <scope>NUCLEOTIDE SEQUENCE [LARGE SCALE GENOMIC DNA]</scope>
    <source>
        <tissue evidence="6">Roots</tissue>
    </source>
</reference>
<dbReference type="FunFam" id="1.10.238.10:FF:000003">
    <property type="entry name" value="Calmodulin A"/>
    <property type="match status" value="1"/>
</dbReference>
<dbReference type="AlphaFoldDB" id="A0AAN7GNF0"/>
<evidence type="ECO:0000256" key="2">
    <source>
        <dbReference type="ARBA" id="ARBA00022737"/>
    </source>
</evidence>
<evidence type="ECO:0000313" key="6">
    <source>
        <dbReference type="EMBL" id="KAK4743343.1"/>
    </source>
</evidence>
<dbReference type="PROSITE" id="PS50222">
    <property type="entry name" value="EF_HAND_2"/>
    <property type="match status" value="2"/>
</dbReference>
<dbReference type="EMBL" id="JAXIOK010000023">
    <property type="protein sequence ID" value="KAK4743343.1"/>
    <property type="molecule type" value="Genomic_DNA"/>
</dbReference>
<accession>A0AAN7GNF0</accession>
<evidence type="ECO:0000259" key="5">
    <source>
        <dbReference type="PROSITE" id="PS50222"/>
    </source>
</evidence>
<organism evidence="6 7">
    <name type="scientific">Trapa incisa</name>
    <dbReference type="NCBI Taxonomy" id="236973"/>
    <lineage>
        <taxon>Eukaryota</taxon>
        <taxon>Viridiplantae</taxon>
        <taxon>Streptophyta</taxon>
        <taxon>Embryophyta</taxon>
        <taxon>Tracheophyta</taxon>
        <taxon>Spermatophyta</taxon>
        <taxon>Magnoliopsida</taxon>
        <taxon>eudicotyledons</taxon>
        <taxon>Gunneridae</taxon>
        <taxon>Pentapetalae</taxon>
        <taxon>rosids</taxon>
        <taxon>malvids</taxon>
        <taxon>Myrtales</taxon>
        <taxon>Lythraceae</taxon>
        <taxon>Trapa</taxon>
    </lineage>
</organism>
<evidence type="ECO:0000256" key="3">
    <source>
        <dbReference type="ARBA" id="ARBA00022837"/>
    </source>
</evidence>